<feature type="region of interest" description="Disordered" evidence="1">
    <location>
        <begin position="103"/>
        <end position="136"/>
    </location>
</feature>
<dbReference type="eggNOG" id="ENOG502ZN9Q">
    <property type="taxonomic scope" value="Bacteria"/>
</dbReference>
<dbReference type="EMBL" id="AE005673">
    <property type="protein sequence ID" value="AAK24279.1"/>
    <property type="molecule type" value="Genomic_DNA"/>
</dbReference>
<reference evidence="2 3" key="1">
    <citation type="journal article" date="2001" name="Proc. Natl. Acad. Sci. U.S.A.">
        <title>Complete genome sequence of Caulobacter crescentus.</title>
        <authorList>
            <person name="Nierman W.C."/>
            <person name="Feldblyum T.V."/>
            <person name="Laub M.T."/>
            <person name="Paulsen I.T."/>
            <person name="Nelson K.E."/>
            <person name="Eisen J.A."/>
            <person name="Heidelberg J.F."/>
            <person name="Alley M.R."/>
            <person name="Ohta N."/>
            <person name="Maddock J.R."/>
            <person name="Potocka I."/>
            <person name="Nelson W.C."/>
            <person name="Newton A."/>
            <person name="Stephens C."/>
            <person name="Phadke N.D."/>
            <person name="Ely B."/>
            <person name="DeBoy R.T."/>
            <person name="Dodson R.J."/>
            <person name="Durkin A.S."/>
            <person name="Gwinn M.L."/>
            <person name="Haft D.H."/>
            <person name="Kolonay J.F."/>
            <person name="Smit J."/>
            <person name="Craven M.B."/>
            <person name="Khouri H."/>
            <person name="Shetty J."/>
            <person name="Berry K."/>
            <person name="Utterback T."/>
            <person name="Tran K."/>
            <person name="Wolf A."/>
            <person name="Vamathevan J."/>
            <person name="Ermolaeva M."/>
            <person name="White O."/>
            <person name="Salzberg S.L."/>
            <person name="Venter J.C."/>
            <person name="Shapiro L."/>
            <person name="Fraser C.M."/>
        </authorList>
    </citation>
    <scope>NUCLEOTIDE SEQUENCE [LARGE SCALE GENOMIC DNA]</scope>
    <source>
        <strain evidence="3">ATCC 19089 / CB15</strain>
    </source>
</reference>
<organism evidence="2 3">
    <name type="scientific">Caulobacter vibrioides (strain ATCC 19089 / CIP 103742 / CB 15)</name>
    <name type="common">Caulobacter crescentus</name>
    <dbReference type="NCBI Taxonomy" id="190650"/>
    <lineage>
        <taxon>Bacteria</taxon>
        <taxon>Pseudomonadati</taxon>
        <taxon>Pseudomonadota</taxon>
        <taxon>Alphaproteobacteria</taxon>
        <taxon>Caulobacterales</taxon>
        <taxon>Caulobacteraceae</taxon>
        <taxon>Caulobacter</taxon>
    </lineage>
</organism>
<dbReference type="STRING" id="190650.CC_2308"/>
<evidence type="ECO:0000313" key="3">
    <source>
        <dbReference type="Proteomes" id="UP000001816"/>
    </source>
</evidence>
<dbReference type="PIR" id="C87535">
    <property type="entry name" value="C87535"/>
</dbReference>
<protein>
    <submittedName>
        <fullName evidence="2">Uncharacterized protein</fullName>
    </submittedName>
</protein>
<accession>Q9A5Y9</accession>
<evidence type="ECO:0000256" key="1">
    <source>
        <dbReference type="SAM" id="MobiDB-lite"/>
    </source>
</evidence>
<proteinExistence type="predicted"/>
<feature type="region of interest" description="Disordered" evidence="1">
    <location>
        <begin position="264"/>
        <end position="297"/>
    </location>
</feature>
<dbReference type="HOGENOM" id="CLU_935934_0_0_5"/>
<dbReference type="Proteomes" id="UP000001816">
    <property type="component" value="Chromosome"/>
</dbReference>
<sequence length="297" mass="32185">MWKAAAGGPLNCVDRQFQIADAIGFRLRQPPGANIDLDRGQDQARHAQCGVARLTLTHERVLLDALADMDVGGLLLADGRLPVHLRATGRQVVVAQEHPGFVRQRQQAAHGGEQGGGADRRSHGASQSGSDGRSARLGRCRCGAIEQGFDLRRERLAGLLVGEHAQVDIVPPRGDLVAPELQNTRIGQGHALAVSGAILVDAFQEQSVARLGVGEDPPLDVVHVGLQFPQQLFSRRLAPHRRQARRGVVPDDVIGHVRKHRLDIVDLPRGDHPRENGKKSGHERLGATRDELAGRRD</sequence>
<dbReference type="KEGG" id="ccr:CC_2308"/>
<keyword evidence="3" id="KW-1185">Reference proteome</keyword>
<dbReference type="BioCyc" id="CAULO:CC2308-MONOMER"/>
<evidence type="ECO:0000313" key="2">
    <source>
        <dbReference type="EMBL" id="AAK24279.1"/>
    </source>
</evidence>
<dbReference type="AlphaFoldDB" id="Q9A5Y9"/>
<dbReference type="EnsemblBacteria" id="AAK24279">
    <property type="protein sequence ID" value="AAK24279"/>
    <property type="gene ID" value="CC_2308"/>
</dbReference>
<name>Q9A5Y9_CAUVC</name>
<gene>
    <name evidence="2" type="ordered locus">CC_2308</name>
</gene>